<accession>A0A5N6DV69</accession>
<dbReference type="EMBL" id="ML734953">
    <property type="protein sequence ID" value="KAB8208080.1"/>
    <property type="molecule type" value="Genomic_DNA"/>
</dbReference>
<sequence length="102" mass="11647">MISHTIQHLSHQEDSDEYEANPSWSGRGGAPFFSKSSLPLRVIRNRLIPGILRIKHKTPCFPLEHFISRNNTEASLLLCIVAQVTSQNLHVRIQTRVLHLEL</sequence>
<dbReference type="AlphaFoldDB" id="A0A5N6DV69"/>
<keyword evidence="3" id="KW-1185">Reference proteome</keyword>
<evidence type="ECO:0000313" key="2">
    <source>
        <dbReference type="EMBL" id="KAB8208080.1"/>
    </source>
</evidence>
<proteinExistence type="predicted"/>
<dbReference type="VEuPathDB" id="FungiDB:BDV34DRAFT_191075"/>
<feature type="non-terminal residue" evidence="2">
    <location>
        <position position="102"/>
    </location>
</feature>
<evidence type="ECO:0000256" key="1">
    <source>
        <dbReference type="SAM" id="MobiDB-lite"/>
    </source>
</evidence>
<gene>
    <name evidence="2" type="ORF">BDV34DRAFT_191075</name>
</gene>
<reference evidence="2 3" key="1">
    <citation type="submission" date="2019-04" db="EMBL/GenBank/DDBJ databases">
        <title>Fungal friends and foes A comparative genomics study of 23 Aspergillus species from section Flavi.</title>
        <authorList>
            <consortium name="DOE Joint Genome Institute"/>
            <person name="Kjaerbolling I."/>
            <person name="Vesth T.C."/>
            <person name="Frisvad J.C."/>
            <person name="Nybo J.L."/>
            <person name="Theobald S."/>
            <person name="Kildgaard S."/>
            <person name="Petersen T.I."/>
            <person name="Kuo A."/>
            <person name="Sato A."/>
            <person name="Lyhne E.K."/>
            <person name="Kogle M.E."/>
            <person name="Wiebenga A."/>
            <person name="Kun R.S."/>
            <person name="Lubbers R.J."/>
            <person name="Makela M.R."/>
            <person name="Barry K."/>
            <person name="Chovatia M."/>
            <person name="Clum A."/>
            <person name="Daum C."/>
            <person name="Haridas S."/>
            <person name="He G."/>
            <person name="LaButti K."/>
            <person name="Lipzen A."/>
            <person name="Mondo S."/>
            <person name="Pangilinan J."/>
            <person name="Riley R."/>
            <person name="Salamov A."/>
            <person name="Simmons B.A."/>
            <person name="Magnuson J.K."/>
            <person name="Henrissat B."/>
            <person name="Mortensen U.H."/>
            <person name="Larsen T.O."/>
            <person name="De vries R.P."/>
            <person name="Grigoriev I.V."/>
            <person name="Machida M."/>
            <person name="Baker S.E."/>
            <person name="Andersen M.R."/>
        </authorList>
    </citation>
    <scope>NUCLEOTIDE SEQUENCE [LARGE SCALE GENOMIC DNA]</scope>
    <source>
        <strain evidence="2 3">CBS 117618</strain>
    </source>
</reference>
<name>A0A5N6DV69_ASPPA</name>
<evidence type="ECO:0000313" key="3">
    <source>
        <dbReference type="Proteomes" id="UP000326532"/>
    </source>
</evidence>
<protein>
    <submittedName>
        <fullName evidence="2">Uncharacterized protein</fullName>
    </submittedName>
</protein>
<dbReference type="Proteomes" id="UP000326532">
    <property type="component" value="Unassembled WGS sequence"/>
</dbReference>
<organism evidence="2 3">
    <name type="scientific">Aspergillus parasiticus</name>
    <dbReference type="NCBI Taxonomy" id="5067"/>
    <lineage>
        <taxon>Eukaryota</taxon>
        <taxon>Fungi</taxon>
        <taxon>Dikarya</taxon>
        <taxon>Ascomycota</taxon>
        <taxon>Pezizomycotina</taxon>
        <taxon>Eurotiomycetes</taxon>
        <taxon>Eurotiomycetidae</taxon>
        <taxon>Eurotiales</taxon>
        <taxon>Aspergillaceae</taxon>
        <taxon>Aspergillus</taxon>
        <taxon>Aspergillus subgen. Circumdati</taxon>
    </lineage>
</organism>
<feature type="region of interest" description="Disordered" evidence="1">
    <location>
        <begin position="1"/>
        <end position="26"/>
    </location>
</feature>